<dbReference type="OrthoDB" id="2261365at2759"/>
<feature type="transmembrane region" description="Helical" evidence="1">
    <location>
        <begin position="271"/>
        <end position="289"/>
    </location>
</feature>
<sequence>MTGFTEFKPHDVCAHDASHLPSEDSISFSGNSIEQISISTIRGGLTRASTWVGRSLKSLLKPVSNEQISFNEQSSLFEFQDSYPRALDLGNCDKRLKLHCKTYLYTLNMHVTNNESQSYSGVMKRIGRGVSTSSPHATLSFTVQGQFALECDLNIEVTNSPSIVSRLKKIGKNNSVDIVHEEEEFNNVVTAHLQLDSGDDPLYSFANQGIGRYAIHTSPLQNPSLALELTISFWLEEYNHCPLEAEMQIDHDVLIFCQGGDYLTFYVKGESYPVTVMVLVMNTILIMYIRSGFVIG</sequence>
<protein>
    <submittedName>
        <fullName evidence="2">Uncharacterized protein</fullName>
    </submittedName>
</protein>
<dbReference type="EMBL" id="KV922103">
    <property type="protein sequence ID" value="ORE01732.1"/>
    <property type="molecule type" value="Genomic_DNA"/>
</dbReference>
<evidence type="ECO:0000256" key="1">
    <source>
        <dbReference type="SAM" id="Phobius"/>
    </source>
</evidence>
<dbReference type="Proteomes" id="UP000242414">
    <property type="component" value="Unassembled WGS sequence"/>
</dbReference>
<accession>A0A1X0QPN4</accession>
<organism evidence="2">
    <name type="scientific">Rhizopus microsporus var. microsporus</name>
    <dbReference type="NCBI Taxonomy" id="86635"/>
    <lineage>
        <taxon>Eukaryota</taxon>
        <taxon>Fungi</taxon>
        <taxon>Fungi incertae sedis</taxon>
        <taxon>Mucoromycota</taxon>
        <taxon>Mucoromycotina</taxon>
        <taxon>Mucoromycetes</taxon>
        <taxon>Mucorales</taxon>
        <taxon>Mucorineae</taxon>
        <taxon>Rhizopodaceae</taxon>
        <taxon>Rhizopus</taxon>
    </lineage>
</organism>
<name>A0A1X0QPN4_RHIZD</name>
<keyword evidence="1" id="KW-1133">Transmembrane helix</keyword>
<keyword evidence="1" id="KW-0812">Transmembrane</keyword>
<dbReference type="AlphaFoldDB" id="A0A1X0QPN4"/>
<dbReference type="VEuPathDB" id="FungiDB:BCV72DRAFT_298897"/>
<keyword evidence="1" id="KW-0472">Membrane</keyword>
<proteinExistence type="predicted"/>
<evidence type="ECO:0000313" key="2">
    <source>
        <dbReference type="EMBL" id="ORE01732.1"/>
    </source>
</evidence>
<gene>
    <name evidence="2" type="ORF">BCV72DRAFT_298897</name>
</gene>
<reference evidence="2" key="1">
    <citation type="journal article" date="2016" name="Proc. Natl. Acad. Sci. U.S.A.">
        <title>Lipid metabolic changes in an early divergent fungus govern the establishment of a mutualistic symbiosis with endobacteria.</title>
        <authorList>
            <person name="Lastovetsky O.A."/>
            <person name="Gaspar M.L."/>
            <person name="Mondo S.J."/>
            <person name="LaButti K.M."/>
            <person name="Sandor L."/>
            <person name="Grigoriev I.V."/>
            <person name="Henry S.A."/>
            <person name="Pawlowska T.E."/>
        </authorList>
    </citation>
    <scope>NUCLEOTIDE SEQUENCE [LARGE SCALE GENOMIC DNA]</scope>
    <source>
        <strain evidence="2">ATCC 52814</strain>
    </source>
</reference>